<dbReference type="InterPro" id="IPR041726">
    <property type="entry name" value="ACAD10_11_N"/>
</dbReference>
<name>A0A8B9J1A8_9PSIT</name>
<dbReference type="NCBIfam" id="TIGR02247">
    <property type="entry name" value="HAD-1A3-hyp"/>
    <property type="match status" value="1"/>
</dbReference>
<dbReference type="InterPro" id="IPR023214">
    <property type="entry name" value="HAD_sf"/>
</dbReference>
<keyword evidence="1" id="KW-0007">Acetylation</keyword>
<dbReference type="Pfam" id="PF00702">
    <property type="entry name" value="Hydrolase"/>
    <property type="match status" value="1"/>
</dbReference>
<dbReference type="Pfam" id="PF01636">
    <property type="entry name" value="APH"/>
    <property type="match status" value="1"/>
</dbReference>
<dbReference type="Gene3D" id="1.10.150.240">
    <property type="entry name" value="Putative phosphatase, domain 2"/>
    <property type="match status" value="1"/>
</dbReference>
<dbReference type="SUPFAM" id="SSF56112">
    <property type="entry name" value="Protein kinase-like (PK-like)"/>
    <property type="match status" value="1"/>
</dbReference>
<dbReference type="InterPro" id="IPR036412">
    <property type="entry name" value="HAD-like_sf"/>
</dbReference>
<dbReference type="InterPro" id="IPR002575">
    <property type="entry name" value="Aminoglycoside_PTrfase"/>
</dbReference>
<feature type="domain" description="Aminoglycoside phosphotransferase" evidence="2">
    <location>
        <begin position="281"/>
        <end position="497"/>
    </location>
</feature>
<reference evidence="3" key="1">
    <citation type="submission" date="2025-08" db="UniProtKB">
        <authorList>
            <consortium name="Ensembl"/>
        </authorList>
    </citation>
    <scope>IDENTIFICATION</scope>
</reference>
<dbReference type="Ensembl" id="ENSACOT00000022078.1">
    <property type="protein sequence ID" value="ENSACOP00000021318.1"/>
    <property type="gene ID" value="ENSACOG00000014608.1"/>
</dbReference>
<sequence>MYPWSIARTAPYLLGAGMRQHLQGSVHRSWSGWCRYRAVIFHAGGALLPSPYKTAKDWEARNCLPAGTIQQAVFSGGESSLSLKYTRGELTTVEFLQELGRQCFETANVRVPVDSLLPDLIREEMIKQLPIMAEALQCIHAEGLKTALLMDNFCLLNGQSFLPLQKHFDVMVEPYREGMGKADPRIYKLCVERLGIQAQESIFLDNNSQNLKAAAQLGIKTVQVNDPEVAFQELETCLGFPLQGFVPYTRAVRPSVEIPKGNLQKYLEDVLGDHTTGPLVLRQFGHGHSTQSYSVRFGDHLLVLKKERSDSPHPPGSAVGREYRLLKALAEAGVPVPTVLALCEDRSTLGTPFYLMEHCAGHIYSDVSFPALQPSQRRALYAAMSQVLSKIHSVHLKAAKLEELREHGNYLQQQVETWTQQYRAMETRVIPAMERLIEWLPLHFPASQKTTVVHGDFRMDNLVFHPDRPEVLAVLGWKLAALGDPISDLANSCMAYFLPPHFSALRGLRKCDLGHLGVPTAEEYSQMYCGHRGVERPQSWNFYMAFVLFRLAAALQGRHKQSVAGKPAPPESSPEDVEFVADLAWDFAIKEGFRVFDSLPTTQLLTRCYSTWARRGPLLSRSYGTWSCPGAAPVPKVPLVAPTASLLGLAQSLHSKLENMGIQWGFLISQPRWTPRPLLELKVRHPPS</sequence>
<accession>A0A8B9J1A8</accession>
<reference evidence="3" key="2">
    <citation type="submission" date="2025-09" db="UniProtKB">
        <authorList>
            <consortium name="Ensembl"/>
        </authorList>
    </citation>
    <scope>IDENTIFICATION</scope>
</reference>
<dbReference type="CDD" id="cd02603">
    <property type="entry name" value="HAD_sEH-N_like"/>
    <property type="match status" value="1"/>
</dbReference>
<dbReference type="AlphaFoldDB" id="A0A8B9J1A8"/>
<proteinExistence type="predicted"/>
<dbReference type="SUPFAM" id="SSF56784">
    <property type="entry name" value="HAD-like"/>
    <property type="match status" value="1"/>
</dbReference>
<protein>
    <recommendedName>
        <fullName evidence="2">Aminoglycoside phosphotransferase domain-containing protein</fullName>
    </recommendedName>
</protein>
<dbReference type="CDD" id="cd05154">
    <property type="entry name" value="ACAD10_11_N-like"/>
    <property type="match status" value="1"/>
</dbReference>
<dbReference type="PRINTS" id="PR00413">
    <property type="entry name" value="HADHALOGNASE"/>
</dbReference>
<dbReference type="InterPro" id="IPR011945">
    <property type="entry name" value="HAD-SF_ppase_IA/epoxid_hydro_N"/>
</dbReference>
<dbReference type="Gene3D" id="3.40.50.1000">
    <property type="entry name" value="HAD superfamily/HAD-like"/>
    <property type="match status" value="1"/>
</dbReference>
<keyword evidence="4" id="KW-1185">Reference proteome</keyword>
<evidence type="ECO:0000313" key="3">
    <source>
        <dbReference type="Ensembl" id="ENSACOP00000021318.1"/>
    </source>
</evidence>
<evidence type="ECO:0000256" key="1">
    <source>
        <dbReference type="ARBA" id="ARBA00022990"/>
    </source>
</evidence>
<dbReference type="NCBIfam" id="TIGR01509">
    <property type="entry name" value="HAD-SF-IA-v3"/>
    <property type="match status" value="1"/>
</dbReference>
<dbReference type="Gene3D" id="3.30.200.20">
    <property type="entry name" value="Phosphorylase Kinase, domain 1"/>
    <property type="match status" value="1"/>
</dbReference>
<dbReference type="Proteomes" id="UP000694522">
    <property type="component" value="Unplaced"/>
</dbReference>
<dbReference type="InterPro" id="IPR052898">
    <property type="entry name" value="ACAD10-like"/>
</dbReference>
<dbReference type="PANTHER" id="PTHR47829:SF3">
    <property type="entry name" value="AMINOGLYCOSIDE PHOSPHOTRANSFERASE DOMAIN-CONTAINING PROTEIN"/>
    <property type="match status" value="1"/>
</dbReference>
<dbReference type="Gene3D" id="3.90.1200.10">
    <property type="match status" value="1"/>
</dbReference>
<dbReference type="InterPro" id="IPR011009">
    <property type="entry name" value="Kinase-like_dom_sf"/>
</dbReference>
<organism evidence="3 4">
    <name type="scientific">Amazona collaria</name>
    <name type="common">yellow-billed parrot</name>
    <dbReference type="NCBI Taxonomy" id="241587"/>
    <lineage>
        <taxon>Eukaryota</taxon>
        <taxon>Metazoa</taxon>
        <taxon>Chordata</taxon>
        <taxon>Craniata</taxon>
        <taxon>Vertebrata</taxon>
        <taxon>Euteleostomi</taxon>
        <taxon>Archelosauria</taxon>
        <taxon>Archosauria</taxon>
        <taxon>Dinosauria</taxon>
        <taxon>Saurischia</taxon>
        <taxon>Theropoda</taxon>
        <taxon>Coelurosauria</taxon>
        <taxon>Aves</taxon>
        <taxon>Neognathae</taxon>
        <taxon>Neoaves</taxon>
        <taxon>Telluraves</taxon>
        <taxon>Australaves</taxon>
        <taxon>Psittaciformes</taxon>
        <taxon>Psittacidae</taxon>
        <taxon>Amazona</taxon>
    </lineage>
</organism>
<evidence type="ECO:0000259" key="2">
    <source>
        <dbReference type="Pfam" id="PF01636"/>
    </source>
</evidence>
<dbReference type="InterPro" id="IPR006439">
    <property type="entry name" value="HAD-SF_hydro_IA"/>
</dbReference>
<dbReference type="PANTHER" id="PTHR47829">
    <property type="entry name" value="HYDROLASE, PUTATIVE (AFU_ORTHOLOGUE AFUA_1G12880)-RELATED"/>
    <property type="match status" value="1"/>
</dbReference>
<evidence type="ECO:0000313" key="4">
    <source>
        <dbReference type="Proteomes" id="UP000694522"/>
    </source>
</evidence>
<dbReference type="InterPro" id="IPR023198">
    <property type="entry name" value="PGP-like_dom2"/>
</dbReference>